<dbReference type="InterPro" id="IPR036047">
    <property type="entry name" value="F-box-like_dom_sf"/>
</dbReference>
<dbReference type="Gene3D" id="3.80.10.10">
    <property type="entry name" value="Ribonuclease Inhibitor"/>
    <property type="match status" value="2"/>
</dbReference>
<sequence length="606" mass="68627">MRILRRHTWDRNDADTNAPRPHPAPPAPTPPATTGRKSRKRRLLERITRFASAPSLHRTSSPCGKRESLSCVTLESTSERREEEEEKVKKEEETTTTAAAAYSESTLDFFVECQETLGADAEEEVEKTQTAVWDRLPNELKLLTLSFLEPRELVRASVVCKEWHRKCFDGQLWQTLDASEFYNRIPVGQLAQLICKTGPFVKRLNLRGCSQLTSDWRIETVANVCRNLYSVNLEGCKFERNHVHFFILRNPTLVDLNLAALWSVTNSTLKLIANSLPHLERLNISFCTNSDGTGLRKIITNCRKLHHLEAHQLHLSDLGFWQTLHETNQLTSLLLSHCTGIQDYHIQMLTEGPHPTYNAFTDRTSAPARTLRHLDLTKSTHLTDAALHHLTSTTPHLTTLILSTIPSITDDGLSHLLPTLPKLQHLDLEDCPRLTNTTLRTLAHAAKSLISLSISNCETIDDSGVIPLFRHCPLIRNIEMDNTLISDLTLIEATHFASERAGGVVPHSRERAMRLVVYDCPNVTWMGVREVMRRNAEARVLVRLKCCWEFQRVVDEHLEAVVAGEGGRAKRMLEVWGEGMRRGEEGGRRWRRTGGRQGRSGSCVVM</sequence>
<feature type="domain" description="F-box" evidence="2">
    <location>
        <begin position="130"/>
        <end position="176"/>
    </location>
</feature>
<dbReference type="PANTHER" id="PTHR13318:SF190">
    <property type="entry name" value="PARTNER OF PAIRED, ISOFORM B"/>
    <property type="match status" value="1"/>
</dbReference>
<gene>
    <name evidence="3" type="ORF">EX30DRAFT_382705</name>
</gene>
<proteinExistence type="predicted"/>
<dbReference type="AlphaFoldDB" id="A0A4S2MPJ5"/>
<dbReference type="SUPFAM" id="SSF52047">
    <property type="entry name" value="RNI-like"/>
    <property type="match status" value="1"/>
</dbReference>
<dbReference type="EMBL" id="ML220134">
    <property type="protein sequence ID" value="TGZ79102.1"/>
    <property type="molecule type" value="Genomic_DNA"/>
</dbReference>
<evidence type="ECO:0000259" key="2">
    <source>
        <dbReference type="PROSITE" id="PS50181"/>
    </source>
</evidence>
<evidence type="ECO:0000313" key="3">
    <source>
        <dbReference type="EMBL" id="TGZ79102.1"/>
    </source>
</evidence>
<dbReference type="Proteomes" id="UP000298138">
    <property type="component" value="Unassembled WGS sequence"/>
</dbReference>
<reference evidence="3 4" key="1">
    <citation type="submission" date="2019-04" db="EMBL/GenBank/DDBJ databases">
        <title>Comparative genomics and transcriptomics to analyze fruiting body development in filamentous ascomycetes.</title>
        <authorList>
            <consortium name="DOE Joint Genome Institute"/>
            <person name="Lutkenhaus R."/>
            <person name="Traeger S."/>
            <person name="Breuer J."/>
            <person name="Kuo A."/>
            <person name="Lipzen A."/>
            <person name="Pangilinan J."/>
            <person name="Dilworth D."/>
            <person name="Sandor L."/>
            <person name="Poggeler S."/>
            <person name="Barry K."/>
            <person name="Grigoriev I.V."/>
            <person name="Nowrousian M."/>
        </authorList>
    </citation>
    <scope>NUCLEOTIDE SEQUENCE [LARGE SCALE GENOMIC DNA]</scope>
    <source>
        <strain evidence="3 4">CBS 389.68</strain>
    </source>
</reference>
<feature type="region of interest" description="Disordered" evidence="1">
    <location>
        <begin position="1"/>
        <end position="96"/>
    </location>
</feature>
<dbReference type="STRING" id="341454.A0A4S2MPJ5"/>
<dbReference type="GO" id="GO:0019005">
    <property type="term" value="C:SCF ubiquitin ligase complex"/>
    <property type="evidence" value="ECO:0007669"/>
    <property type="project" value="TreeGrafter"/>
</dbReference>
<dbReference type="InterPro" id="IPR006553">
    <property type="entry name" value="Leu-rich_rpt_Cys-con_subtyp"/>
</dbReference>
<dbReference type="Pfam" id="PF25372">
    <property type="entry name" value="DUF7885"/>
    <property type="match status" value="1"/>
</dbReference>
<dbReference type="Pfam" id="PF12937">
    <property type="entry name" value="F-box-like"/>
    <property type="match status" value="1"/>
</dbReference>
<feature type="region of interest" description="Disordered" evidence="1">
    <location>
        <begin position="585"/>
        <end position="606"/>
    </location>
</feature>
<accession>A0A4S2MPJ5</accession>
<dbReference type="InterPro" id="IPR032675">
    <property type="entry name" value="LRR_dom_sf"/>
</dbReference>
<dbReference type="SMART" id="SM00256">
    <property type="entry name" value="FBOX"/>
    <property type="match status" value="1"/>
</dbReference>
<dbReference type="OrthoDB" id="550575at2759"/>
<dbReference type="PANTHER" id="PTHR13318">
    <property type="entry name" value="PARTNER OF PAIRED, ISOFORM B-RELATED"/>
    <property type="match status" value="1"/>
</dbReference>
<dbReference type="SUPFAM" id="SSF81383">
    <property type="entry name" value="F-box domain"/>
    <property type="match status" value="1"/>
</dbReference>
<keyword evidence="4" id="KW-1185">Reference proteome</keyword>
<evidence type="ECO:0000313" key="4">
    <source>
        <dbReference type="Proteomes" id="UP000298138"/>
    </source>
</evidence>
<dbReference type="InParanoid" id="A0A4S2MPJ5"/>
<feature type="compositionally biased region" description="Pro residues" evidence="1">
    <location>
        <begin position="20"/>
        <end position="31"/>
    </location>
</feature>
<dbReference type="InterPro" id="IPR057207">
    <property type="entry name" value="FBXL15_LRR"/>
</dbReference>
<protein>
    <submittedName>
        <fullName evidence="3">RNI-like protein</fullName>
    </submittedName>
</protein>
<dbReference type="SMART" id="SM00367">
    <property type="entry name" value="LRR_CC"/>
    <property type="match status" value="8"/>
</dbReference>
<dbReference type="InterPro" id="IPR001810">
    <property type="entry name" value="F-box_dom"/>
</dbReference>
<name>A0A4S2MPJ5_9PEZI</name>
<feature type="compositionally biased region" description="Basic and acidic residues" evidence="1">
    <location>
        <begin position="77"/>
        <end position="93"/>
    </location>
</feature>
<dbReference type="PROSITE" id="PS50181">
    <property type="entry name" value="FBOX"/>
    <property type="match status" value="1"/>
</dbReference>
<dbReference type="GO" id="GO:0031146">
    <property type="term" value="P:SCF-dependent proteasomal ubiquitin-dependent protein catabolic process"/>
    <property type="evidence" value="ECO:0007669"/>
    <property type="project" value="TreeGrafter"/>
</dbReference>
<evidence type="ECO:0000256" key="1">
    <source>
        <dbReference type="SAM" id="MobiDB-lite"/>
    </source>
</evidence>
<organism evidence="3 4">
    <name type="scientific">Ascodesmis nigricans</name>
    <dbReference type="NCBI Taxonomy" id="341454"/>
    <lineage>
        <taxon>Eukaryota</taxon>
        <taxon>Fungi</taxon>
        <taxon>Dikarya</taxon>
        <taxon>Ascomycota</taxon>
        <taxon>Pezizomycotina</taxon>
        <taxon>Pezizomycetes</taxon>
        <taxon>Pezizales</taxon>
        <taxon>Ascodesmidaceae</taxon>
        <taxon>Ascodesmis</taxon>
    </lineage>
</organism>